<keyword evidence="3" id="KW-1185">Reference proteome</keyword>
<dbReference type="Gene3D" id="3.10.450.50">
    <property type="match status" value="1"/>
</dbReference>
<proteinExistence type="predicted"/>
<dbReference type="RefSeq" id="WP_310276788.1">
    <property type="nucleotide sequence ID" value="NZ_JAVDXW010000001.1"/>
</dbReference>
<dbReference type="CDD" id="cd00531">
    <property type="entry name" value="NTF2_like"/>
    <property type="match status" value="1"/>
</dbReference>
<organism evidence="2 3">
    <name type="scientific">Haloactinomyces albus</name>
    <dbReference type="NCBI Taxonomy" id="1352928"/>
    <lineage>
        <taxon>Bacteria</taxon>
        <taxon>Bacillati</taxon>
        <taxon>Actinomycetota</taxon>
        <taxon>Actinomycetes</taxon>
        <taxon>Actinopolysporales</taxon>
        <taxon>Actinopolysporaceae</taxon>
        <taxon>Haloactinomyces</taxon>
    </lineage>
</organism>
<sequence length="143" mass="16316">MTIENAAALEMLLHRQQAQDTLHAYARAVDTHDLTDLQRLITDDVELERVDGVRVGSESFLKFYRGVFDSEIRWSKHLITNVDIELAGDRAYVTAYFEAAMESTSAQWIVFGEYSDIVQLIGGQWLIARKQIDVQRSIHLTST</sequence>
<reference evidence="2" key="1">
    <citation type="submission" date="2023-07" db="EMBL/GenBank/DDBJ databases">
        <title>Sequencing the genomes of 1000 actinobacteria strains.</title>
        <authorList>
            <person name="Klenk H.-P."/>
        </authorList>
    </citation>
    <scope>NUCLEOTIDE SEQUENCE</scope>
    <source>
        <strain evidence="2">DSM 45977</strain>
    </source>
</reference>
<dbReference type="GO" id="GO:0016853">
    <property type="term" value="F:isomerase activity"/>
    <property type="evidence" value="ECO:0007669"/>
    <property type="project" value="UniProtKB-KW"/>
</dbReference>
<name>A0AAE3ZFC0_9ACTN</name>
<evidence type="ECO:0000259" key="1">
    <source>
        <dbReference type="Pfam" id="PF13577"/>
    </source>
</evidence>
<protein>
    <submittedName>
        <fullName evidence="2">Ketosteroid isomerase-like protein</fullName>
    </submittedName>
</protein>
<dbReference type="AlphaFoldDB" id="A0AAE3ZFC0"/>
<dbReference type="Proteomes" id="UP001180845">
    <property type="component" value="Unassembled WGS sequence"/>
</dbReference>
<evidence type="ECO:0000313" key="2">
    <source>
        <dbReference type="EMBL" id="MDR7303921.1"/>
    </source>
</evidence>
<comment type="caution">
    <text evidence="2">The sequence shown here is derived from an EMBL/GenBank/DDBJ whole genome shotgun (WGS) entry which is preliminary data.</text>
</comment>
<evidence type="ECO:0000313" key="3">
    <source>
        <dbReference type="Proteomes" id="UP001180845"/>
    </source>
</evidence>
<dbReference type="Pfam" id="PF13577">
    <property type="entry name" value="SnoaL_4"/>
    <property type="match status" value="1"/>
</dbReference>
<dbReference type="EMBL" id="JAVDXW010000001">
    <property type="protein sequence ID" value="MDR7303921.1"/>
    <property type="molecule type" value="Genomic_DNA"/>
</dbReference>
<feature type="domain" description="SnoaL-like" evidence="1">
    <location>
        <begin position="11"/>
        <end position="129"/>
    </location>
</feature>
<dbReference type="InterPro" id="IPR037401">
    <property type="entry name" value="SnoaL-like"/>
</dbReference>
<gene>
    <name evidence="2" type="ORF">JOF55_004102</name>
</gene>
<dbReference type="SUPFAM" id="SSF54427">
    <property type="entry name" value="NTF2-like"/>
    <property type="match status" value="1"/>
</dbReference>
<dbReference type="InterPro" id="IPR032710">
    <property type="entry name" value="NTF2-like_dom_sf"/>
</dbReference>
<keyword evidence="2" id="KW-0413">Isomerase</keyword>
<accession>A0AAE3ZFC0</accession>